<gene>
    <name evidence="3" type="ORF">ENK44_04525</name>
</gene>
<dbReference type="SUPFAM" id="SSF51556">
    <property type="entry name" value="Metallo-dependent hydrolases"/>
    <property type="match status" value="1"/>
</dbReference>
<dbReference type="InterPro" id="IPR057744">
    <property type="entry name" value="OTAase-like"/>
</dbReference>
<dbReference type="PANTHER" id="PTHR43135:SF3">
    <property type="entry name" value="ALPHA-D-RIBOSE 1-METHYLPHOSPHONATE 5-TRIPHOSPHATE DIPHOSPHATASE"/>
    <property type="match status" value="1"/>
</dbReference>
<evidence type="ECO:0000259" key="2">
    <source>
        <dbReference type="Pfam" id="PF01979"/>
    </source>
</evidence>
<dbReference type="CDD" id="cd01299">
    <property type="entry name" value="Met_dep_hydrolase_A"/>
    <property type="match status" value="1"/>
</dbReference>
<proteinExistence type="predicted"/>
<reference evidence="3" key="1">
    <citation type="journal article" date="2020" name="mSystems">
        <title>Genome- and Community-Level Interaction Insights into Carbon Utilization and Element Cycling Functions of Hydrothermarchaeota in Hydrothermal Sediment.</title>
        <authorList>
            <person name="Zhou Z."/>
            <person name="Liu Y."/>
            <person name="Xu W."/>
            <person name="Pan J."/>
            <person name="Luo Z.H."/>
            <person name="Li M."/>
        </authorList>
    </citation>
    <scope>NUCLEOTIDE SEQUENCE [LARGE SCALE GENOMIC DNA]</scope>
    <source>
        <strain evidence="3">HyVt-577</strain>
    </source>
</reference>
<dbReference type="InterPro" id="IPR011059">
    <property type="entry name" value="Metal-dep_hydrolase_composite"/>
</dbReference>
<dbReference type="Pfam" id="PF01979">
    <property type="entry name" value="Amidohydro_1"/>
    <property type="match status" value="1"/>
</dbReference>
<comment type="caution">
    <text evidence="3">The sequence shown here is derived from an EMBL/GenBank/DDBJ whole genome shotgun (WGS) entry which is preliminary data.</text>
</comment>
<dbReference type="AlphaFoldDB" id="A0A7V4U0A5"/>
<accession>A0A7V4U0A5</accession>
<dbReference type="Proteomes" id="UP000885779">
    <property type="component" value="Unassembled WGS sequence"/>
</dbReference>
<keyword evidence="1" id="KW-0732">Signal</keyword>
<evidence type="ECO:0000256" key="1">
    <source>
        <dbReference type="SAM" id="SignalP"/>
    </source>
</evidence>
<sequence>MKKLFLFTVLLLISFFNGNNAQEAQKQQILFLNVKIFDGKSDKLITGKDVLVEGNRIIKIAPKIKTNRLVKIVNGQGKVLMPGLIDAHTHLMVTKPFDEAIYTYEPTYIASLATEAARRMLMRGFTTARDAGGPVMGLKRAIDEGIVPGPRIFPSNAFISQTGGHGDFDLSMTYLSPYFAGQLDKAYLFGWTITADGVPEVRKAVREVLRSGASQIKIMASGSITGAHDPLDVVEYAPEEMRAIVEEAEKWGTYAMAHAYSDEAVRTAIEAGVKSIEHGLMASPETLKLMKKKGVWLSTQCLNYSKNVEDFGVEMPANVAAKFNEAKKSAERVYKLAKKYGLKLAWGTDTFGSLEVQDTESQEFTARSKYFSNIEILRQVTSLNGELLSLSGKRSPYPDGRLGVVEEGAYADLLIVDGNPLQDITLLAKPEESIQFIMKDGTIYKNTFNPKKD</sequence>
<protein>
    <submittedName>
        <fullName evidence="3">Amidohydrolase family protein</fullName>
    </submittedName>
</protein>
<dbReference type="InterPro" id="IPR006680">
    <property type="entry name" value="Amidohydro-rel"/>
</dbReference>
<dbReference type="SUPFAM" id="SSF51338">
    <property type="entry name" value="Composite domain of metallo-dependent hydrolases"/>
    <property type="match status" value="2"/>
</dbReference>
<dbReference type="EMBL" id="DRQG01000035">
    <property type="protein sequence ID" value="HGY54942.1"/>
    <property type="molecule type" value="Genomic_DNA"/>
</dbReference>
<evidence type="ECO:0000313" key="3">
    <source>
        <dbReference type="EMBL" id="HGY54942.1"/>
    </source>
</evidence>
<dbReference type="PANTHER" id="PTHR43135">
    <property type="entry name" value="ALPHA-D-RIBOSE 1-METHYLPHOSPHONATE 5-TRIPHOSPHATE DIPHOSPHATASE"/>
    <property type="match status" value="1"/>
</dbReference>
<dbReference type="Gene3D" id="2.30.40.10">
    <property type="entry name" value="Urease, subunit C, domain 1"/>
    <property type="match status" value="1"/>
</dbReference>
<organism evidence="3">
    <name type="scientific">Caldithrix abyssi</name>
    <dbReference type="NCBI Taxonomy" id="187145"/>
    <lineage>
        <taxon>Bacteria</taxon>
        <taxon>Pseudomonadati</taxon>
        <taxon>Calditrichota</taxon>
        <taxon>Calditrichia</taxon>
        <taxon>Calditrichales</taxon>
        <taxon>Calditrichaceae</taxon>
        <taxon>Caldithrix</taxon>
    </lineage>
</organism>
<feature type="domain" description="Amidohydrolase-related" evidence="2">
    <location>
        <begin position="79"/>
        <end position="443"/>
    </location>
</feature>
<feature type="signal peptide" evidence="1">
    <location>
        <begin position="1"/>
        <end position="21"/>
    </location>
</feature>
<dbReference type="InterPro" id="IPR051781">
    <property type="entry name" value="Metallo-dep_Hydrolase"/>
</dbReference>
<name>A0A7V4U0A5_CALAY</name>
<dbReference type="InterPro" id="IPR032466">
    <property type="entry name" value="Metal_Hydrolase"/>
</dbReference>
<feature type="chain" id="PRO_5030623521" evidence="1">
    <location>
        <begin position="22"/>
        <end position="453"/>
    </location>
</feature>
<dbReference type="Gene3D" id="3.20.20.140">
    <property type="entry name" value="Metal-dependent hydrolases"/>
    <property type="match status" value="1"/>
</dbReference>
<dbReference type="GO" id="GO:0016810">
    <property type="term" value="F:hydrolase activity, acting on carbon-nitrogen (but not peptide) bonds"/>
    <property type="evidence" value="ECO:0007669"/>
    <property type="project" value="InterPro"/>
</dbReference>